<dbReference type="EMBL" id="JAGTPW010000028">
    <property type="protein sequence ID" value="MBR8645180.1"/>
    <property type="molecule type" value="Genomic_DNA"/>
</dbReference>
<accession>A0A941J719</accession>
<evidence type="ECO:0008006" key="3">
    <source>
        <dbReference type="Google" id="ProtNLM"/>
    </source>
</evidence>
<proteinExistence type="predicted"/>
<dbReference type="Proteomes" id="UP000680045">
    <property type="component" value="Unassembled WGS sequence"/>
</dbReference>
<gene>
    <name evidence="1" type="ORF">KEH51_16025</name>
</gene>
<name>A0A941J719_9BACI</name>
<sequence>MHNKANNPIISDEFLDQVVKEINAQFGGPINEKNDRFQHRAMMKEVELNPLH</sequence>
<organism evidence="1 2">
    <name type="scientific">Peribacillus frigoritolerans</name>
    <dbReference type="NCBI Taxonomy" id="450367"/>
    <lineage>
        <taxon>Bacteria</taxon>
        <taxon>Bacillati</taxon>
        <taxon>Bacillota</taxon>
        <taxon>Bacilli</taxon>
        <taxon>Bacillales</taxon>
        <taxon>Bacillaceae</taxon>
        <taxon>Peribacillus</taxon>
    </lineage>
</organism>
<comment type="caution">
    <text evidence="1">The sequence shown here is derived from an EMBL/GenBank/DDBJ whole genome shotgun (WGS) entry which is preliminary data.</text>
</comment>
<protein>
    <recommendedName>
        <fullName evidence="3">Bacitracin ABC transporter ATP-binding protein</fullName>
    </recommendedName>
</protein>
<evidence type="ECO:0000313" key="1">
    <source>
        <dbReference type="EMBL" id="MBR8645180.1"/>
    </source>
</evidence>
<evidence type="ECO:0000313" key="2">
    <source>
        <dbReference type="Proteomes" id="UP000680045"/>
    </source>
</evidence>
<reference evidence="1" key="1">
    <citation type="submission" date="2021-04" db="EMBL/GenBank/DDBJ databases">
        <title>Whole genome sequencing of Enterococci isolates from hospitalized patients.</title>
        <authorList>
            <person name="Ogoti B.M."/>
            <person name="Onyambu F.G."/>
        </authorList>
    </citation>
    <scope>NUCLEOTIDE SEQUENCE</scope>
    <source>
        <strain evidence="1">242</strain>
    </source>
</reference>
<dbReference type="AlphaFoldDB" id="A0A941J719"/>